<keyword evidence="4" id="KW-0963">Cytoplasm</keyword>
<dbReference type="InterPro" id="IPR002423">
    <property type="entry name" value="Cpn60/GroEL/TCP-1"/>
</dbReference>
<gene>
    <name evidence="10" type="primary">cct-2</name>
    <name evidence="10" type="ORF">T01_9425</name>
</gene>
<dbReference type="PROSITE" id="PS00750">
    <property type="entry name" value="TCP1_1"/>
    <property type="match status" value="1"/>
</dbReference>
<dbReference type="GO" id="GO:0016887">
    <property type="term" value="F:ATP hydrolysis activity"/>
    <property type="evidence" value="ECO:0007669"/>
    <property type="project" value="InterPro"/>
</dbReference>
<dbReference type="PRINTS" id="PR00304">
    <property type="entry name" value="TCOMPLEXTCP1"/>
</dbReference>
<dbReference type="GO" id="GO:0005524">
    <property type="term" value="F:ATP binding"/>
    <property type="evidence" value="ECO:0007669"/>
    <property type="project" value="UniProtKB-KW"/>
</dbReference>
<evidence type="ECO:0000256" key="1">
    <source>
        <dbReference type="ARBA" id="ARBA00004496"/>
    </source>
</evidence>
<dbReference type="PROSITE" id="PS00751">
    <property type="entry name" value="TCP1_2"/>
    <property type="match status" value="1"/>
</dbReference>
<accession>A0A0V1AQQ2</accession>
<dbReference type="SUPFAM" id="SSF54849">
    <property type="entry name" value="GroEL-intermediate domain like"/>
    <property type="match status" value="1"/>
</dbReference>
<evidence type="ECO:0000256" key="3">
    <source>
        <dbReference type="ARBA" id="ARBA00018961"/>
    </source>
</evidence>
<dbReference type="FunCoup" id="A0A0V1AQQ2">
    <property type="interactions" value="1782"/>
</dbReference>
<dbReference type="Gene3D" id="3.50.7.10">
    <property type="entry name" value="GroEL"/>
    <property type="match status" value="1"/>
</dbReference>
<comment type="caution">
    <text evidence="10">The sequence shown here is derived from an EMBL/GenBank/DDBJ whole genome shotgun (WGS) entry which is preliminary data.</text>
</comment>
<keyword evidence="6 9" id="KW-0067">ATP-binding</keyword>
<evidence type="ECO:0000256" key="7">
    <source>
        <dbReference type="ARBA" id="ARBA00023186"/>
    </source>
</evidence>
<dbReference type="InterPro" id="IPR002194">
    <property type="entry name" value="Chaperonin_TCP-1_CS"/>
</dbReference>
<dbReference type="Pfam" id="PF00118">
    <property type="entry name" value="Cpn60_TCP1"/>
    <property type="match status" value="1"/>
</dbReference>
<comment type="similarity">
    <text evidence="2 9">Belongs to the TCP-1 chaperonin family.</text>
</comment>
<evidence type="ECO:0000313" key="10">
    <source>
        <dbReference type="EMBL" id="KRY27120.1"/>
    </source>
</evidence>
<dbReference type="GO" id="GO:0005832">
    <property type="term" value="C:chaperonin-containing T-complex"/>
    <property type="evidence" value="ECO:0007669"/>
    <property type="project" value="InterPro"/>
</dbReference>
<dbReference type="InterPro" id="IPR012716">
    <property type="entry name" value="Chap_CCT_beta"/>
</dbReference>
<evidence type="ECO:0000313" key="11">
    <source>
        <dbReference type="Proteomes" id="UP000054776"/>
    </source>
</evidence>
<reference evidence="10 11" key="1">
    <citation type="submission" date="2015-01" db="EMBL/GenBank/DDBJ databases">
        <title>Evolution of Trichinella species and genotypes.</title>
        <authorList>
            <person name="Korhonen P.K."/>
            <person name="Edoardo P."/>
            <person name="Giuseppe L.R."/>
            <person name="Gasser R.B."/>
        </authorList>
    </citation>
    <scope>NUCLEOTIDE SEQUENCE [LARGE SCALE GENOMIC DNA]</scope>
    <source>
        <strain evidence="10">ISS3</strain>
    </source>
</reference>
<dbReference type="STRING" id="6334.A0A0V1AQQ2"/>
<protein>
    <recommendedName>
        <fullName evidence="3">T-complex protein 1 subunit beta</fullName>
    </recommendedName>
    <alternativeName>
        <fullName evidence="8">CCT-beta</fullName>
    </alternativeName>
</protein>
<dbReference type="FunFam" id="3.50.7.10:FF:000002">
    <property type="entry name" value="T-complex protein 1 subunit beta"/>
    <property type="match status" value="1"/>
</dbReference>
<evidence type="ECO:0000256" key="6">
    <source>
        <dbReference type="ARBA" id="ARBA00022840"/>
    </source>
</evidence>
<dbReference type="GO" id="GO:0051082">
    <property type="term" value="F:unfolded protein binding"/>
    <property type="evidence" value="ECO:0007669"/>
    <property type="project" value="InterPro"/>
</dbReference>
<keyword evidence="5 9" id="KW-0547">Nucleotide-binding</keyword>
<evidence type="ECO:0000256" key="4">
    <source>
        <dbReference type="ARBA" id="ARBA00022490"/>
    </source>
</evidence>
<dbReference type="SUPFAM" id="SSF48592">
    <property type="entry name" value="GroEL equatorial domain-like"/>
    <property type="match status" value="1"/>
</dbReference>
<dbReference type="GO" id="GO:0140662">
    <property type="term" value="F:ATP-dependent protein folding chaperone"/>
    <property type="evidence" value="ECO:0007669"/>
    <property type="project" value="InterPro"/>
</dbReference>
<dbReference type="InterPro" id="IPR027409">
    <property type="entry name" value="GroEL-like_apical_dom_sf"/>
</dbReference>
<organism evidence="10 11">
    <name type="scientific">Trichinella spiralis</name>
    <name type="common">Trichina worm</name>
    <dbReference type="NCBI Taxonomy" id="6334"/>
    <lineage>
        <taxon>Eukaryota</taxon>
        <taxon>Metazoa</taxon>
        <taxon>Ecdysozoa</taxon>
        <taxon>Nematoda</taxon>
        <taxon>Enoplea</taxon>
        <taxon>Dorylaimia</taxon>
        <taxon>Trichinellida</taxon>
        <taxon>Trichinellidae</taxon>
        <taxon>Trichinella</taxon>
    </lineage>
</organism>
<name>A0A0V1AQQ2_TRISP</name>
<sequence length="552" mass="59739">MIEFPVVLNPVQILKRDADEEKGSVARMSSYAGAMALGDMLKSTLGPKGMDKILIGSREGGPQFMHVTNDGATILKSVGVANPAAKILVDISLVQDAEVGDGTTTVAVLAAQLLHQAELLIESGIHPQIIIRGWRQALQAARAKLADIARMSSDDPSAFRDELQNLACTALGSKILASHKKLFAEIAVNAVLRTKNTDLSCIHVITLPGGRLTDSFLDSGFLLQKKAGNYQPNRIENARVLIANTPMDTDKIKVFSAQIVTDSVNRLRDLEIAEKAKMKKKVDKIIAHNVNVFINRQLIYNYPEQLFADAKIMAIEHADFDGITRLAHVLGGDIVSTFDNPKETKLGCCELIEEVEIADEKFLRFSGVPVGEACTIVLRGATQQILAEAERSIHDVLCVLTTHMKEPKIVDGGVNAFLNISYLGFIPGCSEIAMANAVQNLASRTAGKISVAMDGFAKALWQIPAILAENGGYDAADLVAKLRAEHFNGNKTSGIDLTNGTINNMKQLGVFESYRIKLSALNAAAEAAELIIRVDDILSAEPRPREPDDRPC</sequence>
<keyword evidence="11" id="KW-1185">Reference proteome</keyword>
<dbReference type="InParanoid" id="A0A0V1AQQ2"/>
<dbReference type="AlphaFoldDB" id="A0A0V1AQQ2"/>
<evidence type="ECO:0000256" key="9">
    <source>
        <dbReference type="RuleBase" id="RU004187"/>
    </source>
</evidence>
<dbReference type="SUPFAM" id="SSF52029">
    <property type="entry name" value="GroEL apical domain-like"/>
    <property type="match status" value="1"/>
</dbReference>
<evidence type="ECO:0000256" key="8">
    <source>
        <dbReference type="ARBA" id="ARBA00033237"/>
    </source>
</evidence>
<dbReference type="PANTHER" id="PTHR11353">
    <property type="entry name" value="CHAPERONIN"/>
    <property type="match status" value="1"/>
</dbReference>
<dbReference type="Gene3D" id="1.10.560.10">
    <property type="entry name" value="GroEL-like equatorial domain"/>
    <property type="match status" value="1"/>
</dbReference>
<dbReference type="InterPro" id="IPR027410">
    <property type="entry name" value="TCP-1-like_intermed_sf"/>
</dbReference>
<dbReference type="InterPro" id="IPR017998">
    <property type="entry name" value="Chaperone_TCP-1"/>
</dbReference>
<dbReference type="PROSITE" id="PS00995">
    <property type="entry name" value="TCP1_3"/>
    <property type="match status" value="1"/>
</dbReference>
<keyword evidence="7 9" id="KW-0143">Chaperone</keyword>
<dbReference type="EMBL" id="JYDH01000283">
    <property type="protein sequence ID" value="KRY27120.1"/>
    <property type="molecule type" value="Genomic_DNA"/>
</dbReference>
<dbReference type="OrthoDB" id="10259763at2759"/>
<evidence type="ECO:0000256" key="2">
    <source>
        <dbReference type="ARBA" id="ARBA00008020"/>
    </source>
</evidence>
<comment type="subcellular location">
    <subcellularLocation>
        <location evidence="1">Cytoplasm</location>
    </subcellularLocation>
</comment>
<dbReference type="Proteomes" id="UP000054776">
    <property type="component" value="Unassembled WGS sequence"/>
</dbReference>
<dbReference type="InterPro" id="IPR027413">
    <property type="entry name" value="GROEL-like_equatorial_sf"/>
</dbReference>
<evidence type="ECO:0000256" key="5">
    <source>
        <dbReference type="ARBA" id="ARBA00022741"/>
    </source>
</evidence>
<dbReference type="NCBIfam" id="TIGR02341">
    <property type="entry name" value="chap_CCT_beta"/>
    <property type="match status" value="1"/>
</dbReference>
<dbReference type="Gene3D" id="3.30.260.10">
    <property type="entry name" value="TCP-1-like chaperonin intermediate domain"/>
    <property type="match status" value="1"/>
</dbReference>
<proteinExistence type="inferred from homology"/>